<feature type="region of interest" description="Disordered" evidence="1">
    <location>
        <begin position="20"/>
        <end position="50"/>
    </location>
</feature>
<accession>A0AAV7NQK3</accession>
<dbReference type="Gene3D" id="3.40.50.300">
    <property type="entry name" value="P-loop containing nucleotide triphosphate hydrolases"/>
    <property type="match status" value="1"/>
</dbReference>
<dbReference type="PANTHER" id="PTHR24030">
    <property type="entry name" value="PROTEIN CMSS1"/>
    <property type="match status" value="1"/>
</dbReference>
<dbReference type="GO" id="GO:0005634">
    <property type="term" value="C:nucleus"/>
    <property type="evidence" value="ECO:0007669"/>
    <property type="project" value="TreeGrafter"/>
</dbReference>
<dbReference type="AlphaFoldDB" id="A0AAV7NQK3"/>
<feature type="compositionally biased region" description="Basic and acidic residues" evidence="1">
    <location>
        <begin position="34"/>
        <end position="43"/>
    </location>
</feature>
<sequence length="278" mass="31379">MGSNVVSIWYLDEVPAESGIKKSSGKQTNVIKRKITDSDDKAQKEKKKKKPTECVLLKPVKEEESVKTLKKKRKKKISDVLAKSAPKQGVPADLQQIVVQHFENKRSVIEMEELQLPDSCFLPPSDLTHTLSSYLKEICPKWVKLCKNHKKKKSLLVLIVCSSAHRALDLIKLLTVFKGDAKVLKLFAKHIKIKEHIKLLEKGVAHLGVGTPGRIKALIDQDGLSLESLKYLVLDWNWRDQKLRRMMDIPEVKKETIELLEGGITSACRAGSMKLGLF</sequence>
<organism evidence="2 3">
    <name type="scientific">Pleurodeles waltl</name>
    <name type="common">Iberian ribbed newt</name>
    <dbReference type="NCBI Taxonomy" id="8319"/>
    <lineage>
        <taxon>Eukaryota</taxon>
        <taxon>Metazoa</taxon>
        <taxon>Chordata</taxon>
        <taxon>Craniata</taxon>
        <taxon>Vertebrata</taxon>
        <taxon>Euteleostomi</taxon>
        <taxon>Amphibia</taxon>
        <taxon>Batrachia</taxon>
        <taxon>Caudata</taxon>
        <taxon>Salamandroidea</taxon>
        <taxon>Salamandridae</taxon>
        <taxon>Pleurodelinae</taxon>
        <taxon>Pleurodeles</taxon>
    </lineage>
</organism>
<dbReference type="EMBL" id="JANPWB010000012">
    <property type="protein sequence ID" value="KAJ1116912.1"/>
    <property type="molecule type" value="Genomic_DNA"/>
</dbReference>
<dbReference type="GO" id="GO:0030686">
    <property type="term" value="C:90S preribosome"/>
    <property type="evidence" value="ECO:0007669"/>
    <property type="project" value="TreeGrafter"/>
</dbReference>
<reference evidence="2" key="1">
    <citation type="journal article" date="2022" name="bioRxiv">
        <title>Sequencing and chromosome-scale assembly of the giantPleurodeles waltlgenome.</title>
        <authorList>
            <person name="Brown T."/>
            <person name="Elewa A."/>
            <person name="Iarovenko S."/>
            <person name="Subramanian E."/>
            <person name="Araus A.J."/>
            <person name="Petzold A."/>
            <person name="Susuki M."/>
            <person name="Suzuki K.-i.T."/>
            <person name="Hayashi T."/>
            <person name="Toyoda A."/>
            <person name="Oliveira C."/>
            <person name="Osipova E."/>
            <person name="Leigh N.D."/>
            <person name="Simon A."/>
            <person name="Yun M.H."/>
        </authorList>
    </citation>
    <scope>NUCLEOTIDE SEQUENCE</scope>
    <source>
        <strain evidence="2">20211129_DDA</strain>
        <tissue evidence="2">Liver</tissue>
    </source>
</reference>
<dbReference type="InterPro" id="IPR027417">
    <property type="entry name" value="P-loop_NTPase"/>
</dbReference>
<evidence type="ECO:0000313" key="3">
    <source>
        <dbReference type="Proteomes" id="UP001066276"/>
    </source>
</evidence>
<dbReference type="Proteomes" id="UP001066276">
    <property type="component" value="Chromosome 8"/>
</dbReference>
<keyword evidence="3" id="KW-1185">Reference proteome</keyword>
<dbReference type="PANTHER" id="PTHR24030:SF0">
    <property type="entry name" value="PROTEIN CMSS1"/>
    <property type="match status" value="1"/>
</dbReference>
<evidence type="ECO:0000256" key="1">
    <source>
        <dbReference type="SAM" id="MobiDB-lite"/>
    </source>
</evidence>
<name>A0AAV7NQK3_PLEWA</name>
<gene>
    <name evidence="2" type="ORF">NDU88_005117</name>
</gene>
<comment type="caution">
    <text evidence="2">The sequence shown here is derived from an EMBL/GenBank/DDBJ whole genome shotgun (WGS) entry which is preliminary data.</text>
</comment>
<dbReference type="InterPro" id="IPR032704">
    <property type="entry name" value="Cms1"/>
</dbReference>
<proteinExistence type="predicted"/>
<evidence type="ECO:0008006" key="4">
    <source>
        <dbReference type="Google" id="ProtNLM"/>
    </source>
</evidence>
<dbReference type="SUPFAM" id="SSF52540">
    <property type="entry name" value="P-loop containing nucleoside triphosphate hydrolases"/>
    <property type="match status" value="1"/>
</dbReference>
<dbReference type="Pfam" id="PF14617">
    <property type="entry name" value="CMS1"/>
    <property type="match status" value="1"/>
</dbReference>
<protein>
    <recommendedName>
        <fullName evidence="4">Cms1 ribosomal small subunit homolog</fullName>
    </recommendedName>
</protein>
<evidence type="ECO:0000313" key="2">
    <source>
        <dbReference type="EMBL" id="KAJ1116912.1"/>
    </source>
</evidence>